<keyword evidence="2" id="KW-1185">Reference proteome</keyword>
<organism evidence="1 2">
    <name type="scientific">Acinetobacter tianfuensis</name>
    <dbReference type="NCBI Taxonomy" id="2419603"/>
    <lineage>
        <taxon>Bacteria</taxon>
        <taxon>Pseudomonadati</taxon>
        <taxon>Pseudomonadota</taxon>
        <taxon>Gammaproteobacteria</taxon>
        <taxon>Moraxellales</taxon>
        <taxon>Moraxellaceae</taxon>
        <taxon>Acinetobacter</taxon>
    </lineage>
</organism>
<comment type="caution">
    <text evidence="1">The sequence shown here is derived from an EMBL/GenBank/DDBJ whole genome shotgun (WGS) entry which is preliminary data.</text>
</comment>
<dbReference type="Proteomes" id="UP000282388">
    <property type="component" value="Unassembled WGS sequence"/>
</dbReference>
<dbReference type="RefSeq" id="WP_120403708.1">
    <property type="nucleotide sequence ID" value="NZ_RAXV01000044.1"/>
</dbReference>
<sequence length="69" mass="7382">MLTKLAPAAHKIELWSGFSCIQDKAISTKKAKSMKIMILTAALLLSPVLAQVHAAPAVQHSTQKNSLAE</sequence>
<dbReference type="EMBL" id="RAXV01000044">
    <property type="protein sequence ID" value="RKG29371.1"/>
    <property type="molecule type" value="Genomic_DNA"/>
</dbReference>
<reference evidence="1 2" key="1">
    <citation type="submission" date="2018-09" db="EMBL/GenBank/DDBJ databases">
        <title>The draft genome of Acinetobacter spp. strains.</title>
        <authorList>
            <person name="Qin J."/>
            <person name="Feng Y."/>
            <person name="Zong Z."/>
        </authorList>
    </citation>
    <scope>NUCLEOTIDE SEQUENCE [LARGE SCALE GENOMIC DNA]</scope>
    <source>
        <strain evidence="1 2">WCHAc060012</strain>
    </source>
</reference>
<accession>A0A3A8EKF3</accession>
<evidence type="ECO:0000313" key="2">
    <source>
        <dbReference type="Proteomes" id="UP000282388"/>
    </source>
</evidence>
<gene>
    <name evidence="1" type="ORF">D7V32_15355</name>
</gene>
<proteinExistence type="predicted"/>
<protein>
    <submittedName>
        <fullName evidence="1">Uncharacterized protein</fullName>
    </submittedName>
</protein>
<dbReference type="AlphaFoldDB" id="A0A3A8EKF3"/>
<name>A0A3A8EKF3_9GAMM</name>
<evidence type="ECO:0000313" key="1">
    <source>
        <dbReference type="EMBL" id="RKG29371.1"/>
    </source>
</evidence>